<accession>A0A0G2TSV2</accession>
<dbReference type="EMBL" id="KP745685">
    <property type="protein sequence ID" value="AKI16248.1"/>
    <property type="molecule type" value="Genomic_DNA"/>
</dbReference>
<dbReference type="PIRSF" id="PIRSF003440">
    <property type="entry name" value="UCP003440"/>
    <property type="match status" value="1"/>
</dbReference>
<name>A0A0G2TSV2_HCMV</name>
<evidence type="ECO:0000313" key="2">
    <source>
        <dbReference type="EMBL" id="AKI16248.1"/>
    </source>
</evidence>
<organismHost>
    <name type="scientific">Homo sapiens</name>
    <name type="common">Human</name>
    <dbReference type="NCBI Taxonomy" id="9606"/>
</organismHost>
<gene>
    <name evidence="2" type="primary">RL1</name>
</gene>
<evidence type="ECO:0000313" key="3">
    <source>
        <dbReference type="Proteomes" id="UP000123553"/>
    </source>
</evidence>
<proteinExistence type="predicted"/>
<evidence type="ECO:0000256" key="1">
    <source>
        <dbReference type="SAM" id="MobiDB-lite"/>
    </source>
</evidence>
<dbReference type="InterPro" id="IPR016394">
    <property type="entry name" value="HHV5_RL1"/>
</dbReference>
<reference evidence="2 3" key="1">
    <citation type="journal article" date="2015" name="J. Virol.">
        <title>High-throughput analysis of human cytomegalovirus genome diversity highlights the widespread occurrence of gene-disrupting mutations and pervasive recombination.</title>
        <authorList>
            <person name="Sijmons S."/>
            <person name="Thys K."/>
            <person name="Mbong Ngwese M."/>
            <person name="Van Damme E."/>
            <person name="Dvorak J."/>
            <person name="Van Loock M."/>
            <person name="Li G."/>
            <person name="Tachezy R."/>
            <person name="Busson L."/>
            <person name="Aerssens J."/>
            <person name="Van Ranst M."/>
            <person name="Maes P."/>
        </authorList>
    </citation>
    <scope>NUCLEOTIDE SEQUENCE [LARGE SCALE GENOMIC DNA]</scope>
    <source>
        <strain evidence="2">CZ/3/2012</strain>
    </source>
</reference>
<sequence length="311" mass="34883">MPATDTNSTHTTPLHPEDQHTLPLHHSTTQPHVQTSDKHADKQHRTQMELDAADYAACAQARQHLYGQTHPQLHAYPNANPQESAHFRTENQHQLTHLLHNIGEGAALGYPVPRAEIRRGGGDWADSASDFDADCWCMWGRFGTMGRQPVVTLLLARQRDGLADWNVVRCRGTGFRAHDSEDGVSVWRQHLVFLLGGHGRRVQLERPSAGEAQARGLLPRIRITPISTSPRPKPPHPATSTASHHPHASPRSDHTLFPVPSTPSATVHNPRNYAVQLHAETTRTWRWARRGERGAWMPAETFTCPKDKRPW</sequence>
<feature type="region of interest" description="Disordered" evidence="1">
    <location>
        <begin position="1"/>
        <end position="44"/>
    </location>
</feature>
<feature type="compositionally biased region" description="Basic and acidic residues" evidence="1">
    <location>
        <begin position="35"/>
        <end position="44"/>
    </location>
</feature>
<protein>
    <submittedName>
        <fullName evidence="2">RL1 protein</fullName>
    </submittedName>
</protein>
<feature type="region of interest" description="Disordered" evidence="1">
    <location>
        <begin position="205"/>
        <end position="272"/>
    </location>
</feature>
<organism evidence="2 3">
    <name type="scientific">Human cytomegalovirus</name>
    <name type="common">HHV-5</name>
    <name type="synonym">Human herpesvirus 5</name>
    <dbReference type="NCBI Taxonomy" id="10359"/>
    <lineage>
        <taxon>Viruses</taxon>
        <taxon>Duplodnaviria</taxon>
        <taxon>Heunggongvirae</taxon>
        <taxon>Peploviricota</taxon>
        <taxon>Herviviricetes</taxon>
        <taxon>Herpesvirales</taxon>
        <taxon>Orthoherpesviridae</taxon>
        <taxon>Betaherpesvirinae</taxon>
        <taxon>Cytomegalovirus</taxon>
        <taxon>Cytomegalovirus humanbeta5</taxon>
    </lineage>
</organism>
<feature type="compositionally biased region" description="Polar residues" evidence="1">
    <location>
        <begin position="1"/>
        <end position="12"/>
    </location>
</feature>
<dbReference type="Proteomes" id="UP000123553">
    <property type="component" value="Segment"/>
</dbReference>